<dbReference type="InParanoid" id="F0XED2"/>
<feature type="region of interest" description="Disordered" evidence="1">
    <location>
        <begin position="269"/>
        <end position="291"/>
    </location>
</feature>
<dbReference type="HOGENOM" id="CLU_023881_0_0_1"/>
<dbReference type="GeneID" id="25974563"/>
<protein>
    <submittedName>
        <fullName evidence="2">Aldehyde dehydrogenase</fullName>
    </submittedName>
</protein>
<dbReference type="Gene3D" id="3.40.605.10">
    <property type="entry name" value="Aldehyde Dehydrogenase, Chain A, domain 1"/>
    <property type="match status" value="1"/>
</dbReference>
<dbReference type="Gene3D" id="3.40.309.10">
    <property type="entry name" value="Aldehyde Dehydrogenase, Chain A, domain 2"/>
    <property type="match status" value="1"/>
</dbReference>
<proteinExistence type="predicted"/>
<dbReference type="InterPro" id="IPR016161">
    <property type="entry name" value="Ald_DH/histidinol_DH"/>
</dbReference>
<reference evidence="2 3" key="1">
    <citation type="journal article" date="2011" name="Proc. Natl. Acad. Sci. U.S.A.">
        <title>Genome and transcriptome analyses of the mountain pine beetle-fungal symbiont Grosmannia clavigera, a lodgepole pine pathogen.</title>
        <authorList>
            <person name="DiGuistini S."/>
            <person name="Wang Y."/>
            <person name="Liao N.Y."/>
            <person name="Taylor G."/>
            <person name="Tanguay P."/>
            <person name="Feau N."/>
            <person name="Henrissat B."/>
            <person name="Chan S.K."/>
            <person name="Hesse-Orce U."/>
            <person name="Alamouti S.M."/>
            <person name="Tsui C.K.M."/>
            <person name="Docking R.T."/>
            <person name="Levasseur A."/>
            <person name="Haridas S."/>
            <person name="Robertson G."/>
            <person name="Birol I."/>
            <person name="Holt R.A."/>
            <person name="Marra M.A."/>
            <person name="Hamelin R.C."/>
            <person name="Hirst M."/>
            <person name="Jones S.J.M."/>
            <person name="Bohlmann J."/>
            <person name="Breuil C."/>
        </authorList>
    </citation>
    <scope>NUCLEOTIDE SEQUENCE [LARGE SCALE GENOMIC DNA]</scope>
    <source>
        <strain evidence="3">kw1407 / UAMH 11150</strain>
    </source>
</reference>
<evidence type="ECO:0000256" key="1">
    <source>
        <dbReference type="SAM" id="MobiDB-lite"/>
    </source>
</evidence>
<dbReference type="PANTHER" id="PTHR43111:SF1">
    <property type="entry name" value="ALDEHYDE DEHYDROGENASE B-RELATED"/>
    <property type="match status" value="1"/>
</dbReference>
<organism evidence="3">
    <name type="scientific">Grosmannia clavigera (strain kw1407 / UAMH 11150)</name>
    <name type="common">Blue stain fungus</name>
    <name type="synonym">Graphiocladiella clavigera</name>
    <dbReference type="NCBI Taxonomy" id="655863"/>
    <lineage>
        <taxon>Eukaryota</taxon>
        <taxon>Fungi</taxon>
        <taxon>Dikarya</taxon>
        <taxon>Ascomycota</taxon>
        <taxon>Pezizomycotina</taxon>
        <taxon>Sordariomycetes</taxon>
        <taxon>Sordariomycetidae</taxon>
        <taxon>Ophiostomatales</taxon>
        <taxon>Ophiostomataceae</taxon>
        <taxon>Leptographium</taxon>
    </lineage>
</organism>
<dbReference type="SUPFAM" id="SSF53720">
    <property type="entry name" value="ALDH-like"/>
    <property type="match status" value="1"/>
</dbReference>
<keyword evidence="3" id="KW-1185">Reference proteome</keyword>
<evidence type="ECO:0000313" key="2">
    <source>
        <dbReference type="EMBL" id="EFX04732.1"/>
    </source>
</evidence>
<dbReference type="AlphaFoldDB" id="F0XED2"/>
<gene>
    <name evidence="2" type="ORF">CMQ_1660</name>
</gene>
<dbReference type="PANTHER" id="PTHR43111">
    <property type="entry name" value="ALDEHYDE DEHYDROGENASE B-RELATED"/>
    <property type="match status" value="1"/>
</dbReference>
<name>F0XED2_GROCL</name>
<dbReference type="Proteomes" id="UP000007796">
    <property type="component" value="Unassembled WGS sequence"/>
</dbReference>
<dbReference type="RefSeq" id="XP_014174214.1">
    <property type="nucleotide sequence ID" value="XM_014318739.1"/>
</dbReference>
<dbReference type="STRING" id="655863.F0XED2"/>
<dbReference type="OrthoDB" id="5596991at2759"/>
<dbReference type="eggNOG" id="KOG2456">
    <property type="taxonomic scope" value="Eukaryota"/>
</dbReference>
<dbReference type="InterPro" id="IPR016162">
    <property type="entry name" value="Ald_DH_N"/>
</dbReference>
<evidence type="ECO:0000313" key="3">
    <source>
        <dbReference type="Proteomes" id="UP000007796"/>
    </source>
</evidence>
<dbReference type="GO" id="GO:0016620">
    <property type="term" value="F:oxidoreductase activity, acting on the aldehyde or oxo group of donors, NAD or NADP as acceptor"/>
    <property type="evidence" value="ECO:0007669"/>
    <property type="project" value="InterPro"/>
</dbReference>
<accession>F0XED2</accession>
<sequence length="486" mass="52442">MSIPASLPFPRLQDALIEGRLANVFYRRDQLRHLQEGLVRQKDALQAATVQDGSSTVPEALAELYLTLTAVKQYHDGLKPAGPDGLIAAEYRITHGRDAADAQERVGIAVIVPQRHTLVYSVVVPLAAAIAAGNCAVVVLEKTLQSLPPLLSGLLGECIDRDIWELVSSRPAGLDASDCCIQVVQTGDDADKDTSTPRTLLSPVRALVVAIVDRTANLEQAAQQLVDARLRFGGRSPYAPDIVLVNEFAKQDFLRAAVQHWIRYTTDGGPLEKKPENGATAGKTVPSQNGVRTVTAGSDSRIEDVLDRSTLLQAPERNKVCERALRVHAVRSLDDAVELITDMTPTSPLAVYAFGDLPSCKYLLQFTSAHAGFANTIPPELLVGPAAPKDYALSLTARYDPGLFSVPRPKFAETSALSREMAAILDSRPAAVEAKLLRKVELEARAPVRLITGYFEMSALVGLITRVAFVGALTCYGVQKVVSLRN</sequence>
<dbReference type="InterPro" id="IPR016163">
    <property type="entry name" value="Ald_DH_C"/>
</dbReference>
<dbReference type="EMBL" id="GL629765">
    <property type="protein sequence ID" value="EFX04732.1"/>
    <property type="molecule type" value="Genomic_DNA"/>
</dbReference>